<sequence>MSGGVGLLMLVEAEMSRPMYEIDTGDSNAEEAAKKHNCIATKGVGQEVPSKFKDASCINENLKGVLMADGSLGPNPNHKSGGYLQYNEYISYNVSHLKLRYLLKVAM</sequence>
<evidence type="ECO:0000256" key="1">
    <source>
        <dbReference type="ARBA" id="ARBA00022676"/>
    </source>
</evidence>
<dbReference type="PANTHER" id="PTHR10459">
    <property type="entry name" value="DNA LIGASE"/>
    <property type="match status" value="1"/>
</dbReference>
<keyword evidence="1 5" id="KW-0328">Glycosyltransferase</keyword>
<dbReference type="Proteomes" id="UP001309876">
    <property type="component" value="Unassembled WGS sequence"/>
</dbReference>
<evidence type="ECO:0000313" key="8">
    <source>
        <dbReference type="Proteomes" id="UP001309876"/>
    </source>
</evidence>
<comment type="caution">
    <text evidence="7">The sequence shown here is derived from an EMBL/GenBank/DDBJ whole genome shotgun (WGS) entry which is preliminary data.</text>
</comment>
<evidence type="ECO:0000256" key="2">
    <source>
        <dbReference type="ARBA" id="ARBA00022679"/>
    </source>
</evidence>
<dbReference type="Gene3D" id="3.90.228.10">
    <property type="match status" value="1"/>
</dbReference>
<dbReference type="SUPFAM" id="SSF56399">
    <property type="entry name" value="ADP-ribosylation"/>
    <property type="match status" value="1"/>
</dbReference>
<dbReference type="EMBL" id="JAVRRJ010000002">
    <property type="protein sequence ID" value="KAK5089175.1"/>
    <property type="molecule type" value="Genomic_DNA"/>
</dbReference>
<dbReference type="PANTHER" id="PTHR10459:SF60">
    <property type="entry name" value="POLY [ADP-RIBOSE] POLYMERASE 2"/>
    <property type="match status" value="1"/>
</dbReference>
<proteinExistence type="predicted"/>
<dbReference type="GO" id="GO:0003950">
    <property type="term" value="F:NAD+ poly-ADP-ribosyltransferase activity"/>
    <property type="evidence" value="ECO:0007669"/>
    <property type="project" value="UniProtKB-UniRule"/>
</dbReference>
<evidence type="ECO:0000313" key="7">
    <source>
        <dbReference type="EMBL" id="KAK5089175.1"/>
    </source>
</evidence>
<evidence type="ECO:0000256" key="3">
    <source>
        <dbReference type="ARBA" id="ARBA00023027"/>
    </source>
</evidence>
<dbReference type="AlphaFoldDB" id="A0AAN7YDB1"/>
<dbReference type="InterPro" id="IPR012317">
    <property type="entry name" value="Poly(ADP-ribose)pol_cat_dom"/>
</dbReference>
<keyword evidence="3 5" id="KW-0520">NAD</keyword>
<name>A0AAN7YDB1_9EURO</name>
<keyword evidence="2 5" id="KW-0808">Transferase</keyword>
<feature type="domain" description="PARP catalytic" evidence="6">
    <location>
        <begin position="1"/>
        <end position="107"/>
    </location>
</feature>
<comment type="catalytic activity">
    <reaction evidence="4">
        <text>NAD(+) + (ADP-D-ribosyl)n-acceptor = nicotinamide + (ADP-D-ribosyl)n+1-acceptor + H(+).</text>
        <dbReference type="EC" id="2.4.2.30"/>
    </reaction>
</comment>
<accession>A0AAN7YDB1</accession>
<evidence type="ECO:0000256" key="5">
    <source>
        <dbReference type="RuleBase" id="RU362114"/>
    </source>
</evidence>
<dbReference type="InterPro" id="IPR050800">
    <property type="entry name" value="ARTD/PARP"/>
</dbReference>
<keyword evidence="8" id="KW-1185">Reference proteome</keyword>
<evidence type="ECO:0000259" key="6">
    <source>
        <dbReference type="PROSITE" id="PS51059"/>
    </source>
</evidence>
<dbReference type="GO" id="GO:0005730">
    <property type="term" value="C:nucleolus"/>
    <property type="evidence" value="ECO:0007669"/>
    <property type="project" value="TreeGrafter"/>
</dbReference>
<dbReference type="GO" id="GO:0070212">
    <property type="term" value="P:protein poly-ADP-ribosylation"/>
    <property type="evidence" value="ECO:0007669"/>
    <property type="project" value="TreeGrafter"/>
</dbReference>
<gene>
    <name evidence="7" type="ORF">LTR05_003399</name>
</gene>
<dbReference type="EC" id="2.4.2.-" evidence="5"/>
<organism evidence="7 8">
    <name type="scientific">Lithohypha guttulata</name>
    <dbReference type="NCBI Taxonomy" id="1690604"/>
    <lineage>
        <taxon>Eukaryota</taxon>
        <taxon>Fungi</taxon>
        <taxon>Dikarya</taxon>
        <taxon>Ascomycota</taxon>
        <taxon>Pezizomycotina</taxon>
        <taxon>Eurotiomycetes</taxon>
        <taxon>Chaetothyriomycetidae</taxon>
        <taxon>Chaetothyriales</taxon>
        <taxon>Trichomeriaceae</taxon>
        <taxon>Lithohypha</taxon>
    </lineage>
</organism>
<dbReference type="GO" id="GO:1990404">
    <property type="term" value="F:NAD+-protein mono-ADP-ribosyltransferase activity"/>
    <property type="evidence" value="ECO:0007669"/>
    <property type="project" value="TreeGrafter"/>
</dbReference>
<dbReference type="Pfam" id="PF00644">
    <property type="entry name" value="PARP"/>
    <property type="match status" value="1"/>
</dbReference>
<protein>
    <recommendedName>
        <fullName evidence="5">Poly [ADP-ribose] polymerase</fullName>
        <shortName evidence="5">PARP</shortName>
        <ecNumber evidence="5">2.4.2.-</ecNumber>
    </recommendedName>
</protein>
<reference evidence="7 8" key="1">
    <citation type="submission" date="2023-08" db="EMBL/GenBank/DDBJ databases">
        <title>Black Yeasts Isolated from many extreme environments.</title>
        <authorList>
            <person name="Coleine C."/>
            <person name="Stajich J.E."/>
            <person name="Selbmann L."/>
        </authorList>
    </citation>
    <scope>NUCLEOTIDE SEQUENCE [LARGE SCALE GENOMIC DNA]</scope>
    <source>
        <strain evidence="7 8">CCFEE 5910</strain>
    </source>
</reference>
<dbReference type="GO" id="GO:0006302">
    <property type="term" value="P:double-strand break repair"/>
    <property type="evidence" value="ECO:0007669"/>
    <property type="project" value="TreeGrafter"/>
</dbReference>
<evidence type="ECO:0000256" key="4">
    <source>
        <dbReference type="ARBA" id="ARBA00033987"/>
    </source>
</evidence>
<dbReference type="PROSITE" id="PS51059">
    <property type="entry name" value="PARP_CATALYTIC"/>
    <property type="match status" value="1"/>
</dbReference>